<dbReference type="Proteomes" id="UP000501346">
    <property type="component" value="Chromosome ScXII"/>
</dbReference>
<keyword evidence="10 13" id="KW-0233">DNA recombination</keyword>
<evidence type="ECO:0000259" key="14">
    <source>
        <dbReference type="Pfam" id="PF08746"/>
    </source>
</evidence>
<dbReference type="PANTHER" id="PTHR20973:SF0">
    <property type="entry name" value="NON-STRUCTURAL MAINTENANCE OF CHROMOSOMES ELEMENT 1 HOMOLOG"/>
    <property type="match status" value="1"/>
</dbReference>
<evidence type="ECO:0000256" key="11">
    <source>
        <dbReference type="ARBA" id="ARBA00023204"/>
    </source>
</evidence>
<sequence length="336" mass="38335">MEVHEEQVSAPVTGDATAKYLLQYILSARGICHENALILALMRLETDASTLNTEWSIQQWVDKLNDYINAINVKLNLLGYKIIRINHGIGRNAVTLKAKQNFESFEDNTAIRAHNNDYAVLQSIVLPESNRFFVYVNLASTEETKLATRFNQNEIEFMKWAIEQFMISGETIVEGPALETSIIVKEVNRILVAATGDSNLAKWRKFSTFTVGSTNLFQFQELTATDIEDLLLRLCELKWFYRTQEGKFGIDLRCIAELEEYLTSMYNLNTCQNCHKLAIQGVRCGNESCREENEETGENSLSQIWHVDCFKHYITHVSKNCDRCGSSLITEGVYVI</sequence>
<keyword evidence="16" id="KW-1185">Reference proteome</keyword>
<evidence type="ECO:0000313" key="16">
    <source>
        <dbReference type="Proteomes" id="UP000501346"/>
    </source>
</evidence>
<dbReference type="GO" id="GO:0008270">
    <property type="term" value="F:zinc ion binding"/>
    <property type="evidence" value="ECO:0007669"/>
    <property type="project" value="UniProtKB-KW"/>
</dbReference>
<keyword evidence="5 13" id="KW-0479">Metal-binding</keyword>
<evidence type="ECO:0000256" key="6">
    <source>
        <dbReference type="ARBA" id="ARBA00022763"/>
    </source>
</evidence>
<dbReference type="CDD" id="cd16493">
    <property type="entry name" value="RING-CH-C4HC3_NSE1"/>
    <property type="match status" value="1"/>
</dbReference>
<dbReference type="FunFam" id="1.10.10.10:FF:000852">
    <property type="entry name" value="Nse1p"/>
    <property type="match status" value="1"/>
</dbReference>
<keyword evidence="7 13" id="KW-0863">Zinc-finger</keyword>
<keyword evidence="11 13" id="KW-0234">DNA repair</keyword>
<comment type="catalytic activity">
    <reaction evidence="1 13">
        <text>S-ubiquitinyl-[E2 ubiquitin-conjugating enzyme]-L-cysteine + [acceptor protein]-L-lysine = [E2 ubiquitin-conjugating enzyme]-L-cysteine + N(6)-ubiquitinyl-[acceptor protein]-L-lysine.</text>
        <dbReference type="EC" id="2.3.2.27"/>
    </reaction>
</comment>
<dbReference type="Pfam" id="PF07574">
    <property type="entry name" value="SMC_Nse1"/>
    <property type="match status" value="1"/>
</dbReference>
<protein>
    <recommendedName>
        <fullName evidence="13">Non-structural maintenance of chromosomes element 1 homolog</fullName>
        <ecNumber evidence="13">2.3.2.27</ecNumber>
    </recommendedName>
</protein>
<keyword evidence="12 13" id="KW-0539">Nucleus</keyword>
<evidence type="ECO:0000256" key="1">
    <source>
        <dbReference type="ARBA" id="ARBA00000900"/>
    </source>
</evidence>
<dbReference type="AlphaFoldDB" id="A0A6C1DVT1"/>
<reference evidence="15 16" key="1">
    <citation type="journal article" date="2019" name="BMC Genomics">
        <title>Chromosome level assembly and comparative genome analysis confirm lager-brewing yeasts originated from a single hybridization.</title>
        <authorList>
            <person name="Salazar A.N."/>
            <person name="Gorter de Vries A.R."/>
            <person name="van den Broek M."/>
            <person name="Brouwers N."/>
            <person name="de la Torre Cortes P."/>
            <person name="Kuijpers N.G.A."/>
            <person name="Daran J.G."/>
            <person name="Abeel T."/>
        </authorList>
    </citation>
    <scope>NUCLEOTIDE SEQUENCE [LARGE SCALE GENOMIC DNA]</scope>
    <source>
        <strain evidence="15 16">CBS 1483</strain>
    </source>
</reference>
<keyword evidence="4 13" id="KW-0808">Transferase</keyword>
<proteinExistence type="inferred from homology"/>
<evidence type="ECO:0000313" key="15">
    <source>
        <dbReference type="EMBL" id="QID80985.1"/>
    </source>
</evidence>
<evidence type="ECO:0000256" key="10">
    <source>
        <dbReference type="ARBA" id="ARBA00023172"/>
    </source>
</evidence>
<keyword evidence="8 13" id="KW-0833">Ubl conjugation pathway</keyword>
<dbReference type="GO" id="GO:0030915">
    <property type="term" value="C:Smc5-Smc6 complex"/>
    <property type="evidence" value="ECO:0007669"/>
    <property type="project" value="UniProtKB-UniRule"/>
</dbReference>
<dbReference type="InterPro" id="IPR014857">
    <property type="entry name" value="Nse1_RING_C4HC3-type"/>
</dbReference>
<evidence type="ECO:0000256" key="13">
    <source>
        <dbReference type="RuleBase" id="RU368018"/>
    </source>
</evidence>
<dbReference type="Gene3D" id="1.10.10.10">
    <property type="entry name" value="Winged helix-like DNA-binding domain superfamily/Winged helix DNA-binding domain"/>
    <property type="match status" value="1"/>
</dbReference>
<dbReference type="OrthoDB" id="185455at2759"/>
<dbReference type="InterPro" id="IPR036388">
    <property type="entry name" value="WH-like_DNA-bd_sf"/>
</dbReference>
<evidence type="ECO:0000256" key="7">
    <source>
        <dbReference type="ARBA" id="ARBA00022771"/>
    </source>
</evidence>
<evidence type="ECO:0000256" key="2">
    <source>
        <dbReference type="ARBA" id="ARBA00004123"/>
    </source>
</evidence>
<comment type="function">
    <text evidence="13">Acts in a DNA repair pathway for removal of UV-induced DNA damage that is distinct from classical nucleotide excision repair and in repair of ionizing radiation damage. Functions in homologous recombination repair of DNA double strand breaks and in recovery of stalled replication forks.</text>
</comment>
<keyword evidence="6 13" id="KW-0227">DNA damage</keyword>
<comment type="subunit">
    <text evidence="13">Component of the Smc5-Smc6 complex.</text>
</comment>
<dbReference type="EMBL" id="CP048993">
    <property type="protein sequence ID" value="QID80985.1"/>
    <property type="molecule type" value="Genomic_DNA"/>
</dbReference>
<evidence type="ECO:0000256" key="9">
    <source>
        <dbReference type="ARBA" id="ARBA00022833"/>
    </source>
</evidence>
<evidence type="ECO:0000256" key="4">
    <source>
        <dbReference type="ARBA" id="ARBA00022679"/>
    </source>
</evidence>
<keyword evidence="9 13" id="KW-0862">Zinc</keyword>
<dbReference type="SMR" id="A0A6C1DVT1"/>
<dbReference type="GO" id="GO:0061630">
    <property type="term" value="F:ubiquitin protein ligase activity"/>
    <property type="evidence" value="ECO:0007669"/>
    <property type="project" value="UniProtKB-EC"/>
</dbReference>
<dbReference type="GO" id="GO:0005634">
    <property type="term" value="C:nucleus"/>
    <property type="evidence" value="ECO:0007669"/>
    <property type="project" value="UniProtKB-SubCell"/>
</dbReference>
<evidence type="ECO:0000256" key="12">
    <source>
        <dbReference type="ARBA" id="ARBA00023242"/>
    </source>
</evidence>
<feature type="domain" description="Non-structural maintenance of chromosomes element 1 RING C4HC3-type" evidence="14">
    <location>
        <begin position="271"/>
        <end position="324"/>
    </location>
</feature>
<dbReference type="PANTHER" id="PTHR20973">
    <property type="entry name" value="NON-SMC ELEMENT 1-RELATED"/>
    <property type="match status" value="1"/>
</dbReference>
<comment type="subcellular location">
    <subcellularLocation>
        <location evidence="2 13">Nucleus</location>
    </subcellularLocation>
</comment>
<evidence type="ECO:0000256" key="8">
    <source>
        <dbReference type="ARBA" id="ARBA00022786"/>
    </source>
</evidence>
<evidence type="ECO:0000256" key="5">
    <source>
        <dbReference type="ARBA" id="ARBA00022723"/>
    </source>
</evidence>
<accession>A0A6C1DVT1</accession>
<name>A0A6C1DVT1_SACPS</name>
<evidence type="ECO:0000256" key="3">
    <source>
        <dbReference type="ARBA" id="ARBA00010258"/>
    </source>
</evidence>
<dbReference type="InterPro" id="IPR011513">
    <property type="entry name" value="Nse1"/>
</dbReference>
<organism evidence="15 16">
    <name type="scientific">Saccharomyces pastorianus</name>
    <name type="common">Lager yeast</name>
    <name type="synonym">Saccharomyces cerevisiae x Saccharomyces eubayanus</name>
    <dbReference type="NCBI Taxonomy" id="27292"/>
    <lineage>
        <taxon>Eukaryota</taxon>
        <taxon>Fungi</taxon>
        <taxon>Dikarya</taxon>
        <taxon>Ascomycota</taxon>
        <taxon>Saccharomycotina</taxon>
        <taxon>Saccharomycetes</taxon>
        <taxon>Saccharomycetales</taxon>
        <taxon>Saccharomycetaceae</taxon>
        <taxon>Saccharomyces</taxon>
    </lineage>
</organism>
<comment type="similarity">
    <text evidence="3 13">Belongs to the NSE1 family.</text>
</comment>
<gene>
    <name evidence="15" type="primary">NSE1_1</name>
    <name evidence="15" type="ORF">GRS66_003341</name>
</gene>
<dbReference type="GO" id="GO:0000724">
    <property type="term" value="P:double-strand break repair via homologous recombination"/>
    <property type="evidence" value="ECO:0007669"/>
    <property type="project" value="TreeGrafter"/>
</dbReference>
<dbReference type="EC" id="2.3.2.27" evidence="13"/>
<dbReference type="Pfam" id="PF08746">
    <property type="entry name" value="zf-RING-like"/>
    <property type="match status" value="1"/>
</dbReference>